<evidence type="ECO:0000256" key="2">
    <source>
        <dbReference type="ARBA" id="ARBA00022552"/>
    </source>
</evidence>
<dbReference type="GO" id="GO:0005737">
    <property type="term" value="C:cytoplasm"/>
    <property type="evidence" value="ECO:0007669"/>
    <property type="project" value="InterPro"/>
</dbReference>
<dbReference type="Gene3D" id="3.40.50.150">
    <property type="entry name" value="Vaccinia Virus protein VP39"/>
    <property type="match status" value="2"/>
</dbReference>
<dbReference type="STRING" id="57664.SAMN05661003_12219"/>
<dbReference type="Proteomes" id="UP000243205">
    <property type="component" value="Unassembled WGS sequence"/>
</dbReference>
<dbReference type="GO" id="GO:0003676">
    <property type="term" value="F:nucleic acid binding"/>
    <property type="evidence" value="ECO:0007669"/>
    <property type="project" value="InterPro"/>
</dbReference>
<dbReference type="PANTHER" id="PTHR47816:SF5">
    <property type="entry name" value="RIBOSOMAL RNA LARGE SUBUNIT METHYLTRANSFERASE G"/>
    <property type="match status" value="1"/>
</dbReference>
<keyword evidence="1" id="KW-0963">Cytoplasm</keyword>
<evidence type="ECO:0000256" key="3">
    <source>
        <dbReference type="ARBA" id="ARBA00022603"/>
    </source>
</evidence>
<evidence type="ECO:0000313" key="9">
    <source>
        <dbReference type="Proteomes" id="UP000243205"/>
    </source>
</evidence>
<sequence>MTLFSSPIGTLQLQRYPTTDDPSLQAWDAADSYLLQQLLQQPGWPAARRIGICNDRFGALSLATLQALAARPGELLSFSDSWLAQEALRRNAAANGYAADLVNGRLQLCDSLTEPDKELDIVLVKIPKSLAFLEDQLCRLRPALRADSLVLAGALCRHLAPGLNTVLEDCIGSCQASLAWKKARLFQARVSAAPRPVPTPTDYLLSPGGVRLRNHANLFSRTRLDSGSALLLQQLDQLPAATQVIDLACGNGVLGLLYAQRHPAARLLFIDESHMALASARLNATELCGCAAPHRFVAGDGLSDCAAASAELILCNPPFHQQHEVGDDTAWRMLRHSRRVLKKNGCLCLVGNRHLGYHSKLKRLFGNCQLLASDARFVVLLARKA</sequence>
<evidence type="ECO:0000256" key="4">
    <source>
        <dbReference type="ARBA" id="ARBA00022679"/>
    </source>
</evidence>
<evidence type="ECO:0000256" key="5">
    <source>
        <dbReference type="ARBA" id="ARBA00022691"/>
    </source>
</evidence>
<dbReference type="PIRSF" id="PIRSF037565">
    <property type="entry name" value="RRNA_m2G_Mtase_RsmD_prd"/>
    <property type="match status" value="1"/>
</dbReference>
<keyword evidence="3 8" id="KW-0489">Methyltransferase</keyword>
<keyword evidence="5" id="KW-0949">S-adenosyl-L-methionine</keyword>
<evidence type="ECO:0000259" key="6">
    <source>
        <dbReference type="Pfam" id="PF05175"/>
    </source>
</evidence>
<evidence type="ECO:0000256" key="1">
    <source>
        <dbReference type="ARBA" id="ARBA00022490"/>
    </source>
</evidence>
<dbReference type="RefSeq" id="WP_092080479.1">
    <property type="nucleotide sequence ID" value="NZ_FNAQ01000022.1"/>
</dbReference>
<dbReference type="Pfam" id="PF26049">
    <property type="entry name" value="RLMG_N"/>
    <property type="match status" value="1"/>
</dbReference>
<dbReference type="OrthoDB" id="9816072at2"/>
<dbReference type="AlphaFoldDB" id="A0A1G7ENY9"/>
<keyword evidence="9" id="KW-1185">Reference proteome</keyword>
<dbReference type="InterPro" id="IPR017237">
    <property type="entry name" value="RLMG"/>
</dbReference>
<feature type="domain" description="Methyltransferase small" evidence="6">
    <location>
        <begin position="210"/>
        <end position="380"/>
    </location>
</feature>
<reference evidence="9" key="1">
    <citation type="submission" date="2016-10" db="EMBL/GenBank/DDBJ databases">
        <authorList>
            <person name="Varghese N."/>
            <person name="Submissions S."/>
        </authorList>
    </citation>
    <scope>NUCLEOTIDE SEQUENCE [LARGE SCALE GENOMIC DNA]</scope>
    <source>
        <strain evidence="9">DSM 8987</strain>
    </source>
</reference>
<dbReference type="PANTHER" id="PTHR47816">
    <property type="entry name" value="RIBOSOMAL RNA SMALL SUBUNIT METHYLTRANSFERASE C"/>
    <property type="match status" value="1"/>
</dbReference>
<dbReference type="CDD" id="cd02440">
    <property type="entry name" value="AdoMet_MTases"/>
    <property type="match status" value="1"/>
</dbReference>
<keyword evidence="2" id="KW-0698">rRNA processing</keyword>
<dbReference type="PROSITE" id="PS00092">
    <property type="entry name" value="N6_MTASE"/>
    <property type="match status" value="1"/>
</dbReference>
<dbReference type="InterPro" id="IPR029063">
    <property type="entry name" value="SAM-dependent_MTases_sf"/>
</dbReference>
<organism evidence="8 9">
    <name type="scientific">Desulfuromonas thiophila</name>
    <dbReference type="NCBI Taxonomy" id="57664"/>
    <lineage>
        <taxon>Bacteria</taxon>
        <taxon>Pseudomonadati</taxon>
        <taxon>Thermodesulfobacteriota</taxon>
        <taxon>Desulfuromonadia</taxon>
        <taxon>Desulfuromonadales</taxon>
        <taxon>Desulfuromonadaceae</taxon>
        <taxon>Desulfuromonas</taxon>
    </lineage>
</organism>
<gene>
    <name evidence="8" type="ORF">SAMN05661003_12219</name>
</gene>
<dbReference type="InterPro" id="IPR046977">
    <property type="entry name" value="RsmC/RlmG"/>
</dbReference>
<dbReference type="InterPro" id="IPR058679">
    <property type="entry name" value="RlmG_N"/>
</dbReference>
<dbReference type="InterPro" id="IPR007848">
    <property type="entry name" value="Small_mtfrase_dom"/>
</dbReference>
<evidence type="ECO:0000313" key="8">
    <source>
        <dbReference type="EMBL" id="SDE65420.1"/>
    </source>
</evidence>
<dbReference type="GO" id="GO:0008990">
    <property type="term" value="F:rRNA (guanine-N2-)-methyltransferase activity"/>
    <property type="evidence" value="ECO:0007669"/>
    <property type="project" value="InterPro"/>
</dbReference>
<protein>
    <submittedName>
        <fullName evidence="8">16S rRNA (Guanine1207-N2)-methyltransferase</fullName>
    </submittedName>
</protein>
<keyword evidence="4 8" id="KW-0808">Transferase</keyword>
<dbReference type="SUPFAM" id="SSF53335">
    <property type="entry name" value="S-adenosyl-L-methionine-dependent methyltransferases"/>
    <property type="match status" value="1"/>
</dbReference>
<name>A0A1G7ENY9_9BACT</name>
<dbReference type="EMBL" id="FNAQ01000022">
    <property type="protein sequence ID" value="SDE65420.1"/>
    <property type="molecule type" value="Genomic_DNA"/>
</dbReference>
<dbReference type="InterPro" id="IPR002052">
    <property type="entry name" value="DNA_methylase_N6_adenine_CS"/>
</dbReference>
<dbReference type="Pfam" id="PF05175">
    <property type="entry name" value="MTS"/>
    <property type="match status" value="1"/>
</dbReference>
<evidence type="ECO:0000259" key="7">
    <source>
        <dbReference type="Pfam" id="PF26049"/>
    </source>
</evidence>
<accession>A0A1G7ENY9</accession>
<proteinExistence type="predicted"/>
<feature type="domain" description="RlmG N-terminal" evidence="7">
    <location>
        <begin position="1"/>
        <end position="190"/>
    </location>
</feature>